<feature type="domain" description="Reverse transcriptase" evidence="2">
    <location>
        <begin position="1"/>
        <end position="207"/>
    </location>
</feature>
<dbReference type="OrthoDB" id="8039770at2759"/>
<reference evidence="3" key="1">
    <citation type="submission" date="2021-03" db="EMBL/GenBank/DDBJ databases">
        <title>Draft genome sequence of rust myrtle Austropuccinia psidii MF-1, a brazilian biotype.</title>
        <authorList>
            <person name="Quecine M.C."/>
            <person name="Pachon D.M.R."/>
            <person name="Bonatelli M.L."/>
            <person name="Correr F.H."/>
            <person name="Franceschini L.M."/>
            <person name="Leite T.F."/>
            <person name="Margarido G.R.A."/>
            <person name="Almeida C.A."/>
            <person name="Ferrarezi J.A."/>
            <person name="Labate C.A."/>
        </authorList>
    </citation>
    <scope>NUCLEOTIDE SEQUENCE</scope>
    <source>
        <strain evidence="3">MF-1</strain>
    </source>
</reference>
<dbReference type="InterPro" id="IPR041577">
    <property type="entry name" value="RT_RNaseH_2"/>
</dbReference>
<evidence type="ECO:0000259" key="2">
    <source>
        <dbReference type="PROSITE" id="PS50878"/>
    </source>
</evidence>
<evidence type="ECO:0000256" key="1">
    <source>
        <dbReference type="ARBA" id="ARBA00023268"/>
    </source>
</evidence>
<accession>A0A9Q3DNQ2</accession>
<dbReference type="Gene3D" id="3.30.70.270">
    <property type="match status" value="2"/>
</dbReference>
<organism evidence="3 4">
    <name type="scientific">Austropuccinia psidii MF-1</name>
    <dbReference type="NCBI Taxonomy" id="1389203"/>
    <lineage>
        <taxon>Eukaryota</taxon>
        <taxon>Fungi</taxon>
        <taxon>Dikarya</taxon>
        <taxon>Basidiomycota</taxon>
        <taxon>Pucciniomycotina</taxon>
        <taxon>Pucciniomycetes</taxon>
        <taxon>Pucciniales</taxon>
        <taxon>Sphaerophragmiaceae</taxon>
        <taxon>Austropuccinia</taxon>
    </lineage>
</organism>
<keyword evidence="1" id="KW-0511">Multifunctional enzyme</keyword>
<dbReference type="EMBL" id="AVOT02017214">
    <property type="protein sequence ID" value="MBW0503177.1"/>
    <property type="molecule type" value="Genomic_DNA"/>
</dbReference>
<evidence type="ECO:0000313" key="4">
    <source>
        <dbReference type="Proteomes" id="UP000765509"/>
    </source>
</evidence>
<gene>
    <name evidence="3" type="ORF">O181_042892</name>
</gene>
<comment type="caution">
    <text evidence="3">The sequence shown here is derived from an EMBL/GenBank/DDBJ whole genome shotgun (WGS) entry which is preliminary data.</text>
</comment>
<dbReference type="CDD" id="cd01647">
    <property type="entry name" value="RT_LTR"/>
    <property type="match status" value="1"/>
</dbReference>
<sequence length="305" mass="35558">MEKRINELLELVLIRKFGHNEIVEITTPVLITWHDGKSRLCGDFRALNNYTKADRYPTPRLPHALDKLEKAKYITKMDCMKGFHQNEVKPRSMKLLTTLFHMGIYEYTRMPFGIKNAPAHFERMMDTIFQDEIMEGGMVVYIDDIIIYSETWEDYVQYIDRVLKILALVHKVLGLSLEIDKNKVAAVLQNQVPRNIKEMQSFLGFASYYRKHIKHFAHITSSSYKLCSKDVVFEITNERRDAYERIKYELTDAPVLILPDFELPFNLYIDAACSQGLGADLHQRQIVGGEPREGVICYISRQLKD</sequence>
<protein>
    <recommendedName>
        <fullName evidence="2">Reverse transcriptase domain-containing protein</fullName>
    </recommendedName>
</protein>
<dbReference type="PANTHER" id="PTHR37984:SF5">
    <property type="entry name" value="PROTEIN NYNRIN-LIKE"/>
    <property type="match status" value="1"/>
</dbReference>
<dbReference type="InterPro" id="IPR050951">
    <property type="entry name" value="Retrovirus_Pol_polyprotein"/>
</dbReference>
<name>A0A9Q3DNQ2_9BASI</name>
<dbReference type="PANTHER" id="PTHR37984">
    <property type="entry name" value="PROTEIN CBG26694"/>
    <property type="match status" value="1"/>
</dbReference>
<dbReference type="FunFam" id="3.30.70.270:FF:000020">
    <property type="entry name" value="Transposon Tf2-6 polyprotein-like Protein"/>
    <property type="match status" value="1"/>
</dbReference>
<dbReference type="Pfam" id="PF17919">
    <property type="entry name" value="RT_RNaseH_2"/>
    <property type="match status" value="1"/>
</dbReference>
<dbReference type="AlphaFoldDB" id="A0A9Q3DNQ2"/>
<dbReference type="InterPro" id="IPR000477">
    <property type="entry name" value="RT_dom"/>
</dbReference>
<dbReference type="InterPro" id="IPR043128">
    <property type="entry name" value="Rev_trsase/Diguanyl_cyclase"/>
</dbReference>
<dbReference type="Gene3D" id="3.10.10.10">
    <property type="entry name" value="HIV Type 1 Reverse Transcriptase, subunit A, domain 1"/>
    <property type="match status" value="1"/>
</dbReference>
<dbReference type="SUPFAM" id="SSF56672">
    <property type="entry name" value="DNA/RNA polymerases"/>
    <property type="match status" value="1"/>
</dbReference>
<dbReference type="Proteomes" id="UP000765509">
    <property type="component" value="Unassembled WGS sequence"/>
</dbReference>
<keyword evidence="4" id="KW-1185">Reference proteome</keyword>
<dbReference type="GO" id="GO:0003824">
    <property type="term" value="F:catalytic activity"/>
    <property type="evidence" value="ECO:0007669"/>
    <property type="project" value="UniProtKB-KW"/>
</dbReference>
<dbReference type="Pfam" id="PF00078">
    <property type="entry name" value="RVT_1"/>
    <property type="match status" value="1"/>
</dbReference>
<proteinExistence type="predicted"/>
<dbReference type="PROSITE" id="PS50878">
    <property type="entry name" value="RT_POL"/>
    <property type="match status" value="1"/>
</dbReference>
<evidence type="ECO:0000313" key="3">
    <source>
        <dbReference type="EMBL" id="MBW0503177.1"/>
    </source>
</evidence>
<dbReference type="InterPro" id="IPR043502">
    <property type="entry name" value="DNA/RNA_pol_sf"/>
</dbReference>